<organism evidence="2 3">
    <name type="scientific">Puccinia coronata f. sp. avenae</name>
    <dbReference type="NCBI Taxonomy" id="200324"/>
    <lineage>
        <taxon>Eukaryota</taxon>
        <taxon>Fungi</taxon>
        <taxon>Dikarya</taxon>
        <taxon>Basidiomycota</taxon>
        <taxon>Pucciniomycotina</taxon>
        <taxon>Pucciniomycetes</taxon>
        <taxon>Pucciniales</taxon>
        <taxon>Pucciniaceae</taxon>
        <taxon>Puccinia</taxon>
    </lineage>
</organism>
<sequence>MQVNLLAEMEPVSNYHLSGSNHLSRPHSNKASSFSSKTSSSSSPSSKPSSPSSEPSSKTQLLQLQTQLTQLQTQLIQLLIPKTGRKGGYVGNPTLDPLRRP</sequence>
<feature type="region of interest" description="Disordered" evidence="1">
    <location>
        <begin position="81"/>
        <end position="101"/>
    </location>
</feature>
<gene>
    <name evidence="2" type="ORF">PCANC_14734</name>
</gene>
<reference evidence="2 3" key="1">
    <citation type="submission" date="2017-11" db="EMBL/GenBank/DDBJ databases">
        <title>De novo assembly and phasing of dikaryotic genomes from two isolates of Puccinia coronata f. sp. avenae, the causal agent of oat crown rust.</title>
        <authorList>
            <person name="Miller M.E."/>
            <person name="Zhang Y."/>
            <person name="Omidvar V."/>
            <person name="Sperschneider J."/>
            <person name="Schwessinger B."/>
            <person name="Raley C."/>
            <person name="Palmer J.M."/>
            <person name="Garnica D."/>
            <person name="Upadhyaya N."/>
            <person name="Rathjen J."/>
            <person name="Taylor J.M."/>
            <person name="Park R.F."/>
            <person name="Dodds P.N."/>
            <person name="Hirsch C.D."/>
            <person name="Kianian S.F."/>
            <person name="Figueroa M."/>
        </authorList>
    </citation>
    <scope>NUCLEOTIDE SEQUENCE [LARGE SCALE GENOMIC DNA]</scope>
    <source>
        <strain evidence="2">12NC29</strain>
    </source>
</reference>
<proteinExistence type="predicted"/>
<evidence type="ECO:0000313" key="3">
    <source>
        <dbReference type="Proteomes" id="UP000235388"/>
    </source>
</evidence>
<feature type="compositionally biased region" description="Low complexity" evidence="1">
    <location>
        <begin position="29"/>
        <end position="62"/>
    </location>
</feature>
<feature type="region of interest" description="Disordered" evidence="1">
    <location>
        <begin position="15"/>
        <end position="62"/>
    </location>
</feature>
<dbReference type="EMBL" id="PGCJ01000838">
    <property type="protein sequence ID" value="PLW18068.1"/>
    <property type="molecule type" value="Genomic_DNA"/>
</dbReference>
<evidence type="ECO:0000313" key="2">
    <source>
        <dbReference type="EMBL" id="PLW18068.1"/>
    </source>
</evidence>
<name>A0A2N5SXV8_9BASI</name>
<dbReference type="AlphaFoldDB" id="A0A2N5SXV8"/>
<keyword evidence="3" id="KW-1185">Reference proteome</keyword>
<evidence type="ECO:0000256" key="1">
    <source>
        <dbReference type="SAM" id="MobiDB-lite"/>
    </source>
</evidence>
<dbReference type="Proteomes" id="UP000235388">
    <property type="component" value="Unassembled WGS sequence"/>
</dbReference>
<comment type="caution">
    <text evidence="2">The sequence shown here is derived from an EMBL/GenBank/DDBJ whole genome shotgun (WGS) entry which is preliminary data.</text>
</comment>
<protein>
    <submittedName>
        <fullName evidence="2">Uncharacterized protein</fullName>
    </submittedName>
</protein>
<accession>A0A2N5SXV8</accession>